<comment type="caution">
    <text evidence="5">The sequence shown here is derived from an EMBL/GenBank/DDBJ whole genome shotgun (WGS) entry which is preliminary data.</text>
</comment>
<dbReference type="PANTHER" id="PTHR33392:SF3">
    <property type="entry name" value="POLYISOPRENYL-TEICHOIC ACID--PEPTIDOGLYCAN TEICHOIC ACID TRANSFERASE TAGT"/>
    <property type="match status" value="1"/>
</dbReference>
<dbReference type="AlphaFoldDB" id="A0A9D1QI57"/>
<evidence type="ECO:0000256" key="2">
    <source>
        <dbReference type="SAM" id="MobiDB-lite"/>
    </source>
</evidence>
<keyword evidence="3" id="KW-1133">Transmembrane helix</keyword>
<dbReference type="NCBIfam" id="TIGR00350">
    <property type="entry name" value="lytR_cpsA_psr"/>
    <property type="match status" value="1"/>
</dbReference>
<dbReference type="InterPro" id="IPR004474">
    <property type="entry name" value="LytR_CpsA_psr"/>
</dbReference>
<name>A0A9D1QI57_9STAP</name>
<feature type="domain" description="Cell envelope-related transcriptional attenuator" evidence="4">
    <location>
        <begin position="85"/>
        <end position="232"/>
    </location>
</feature>
<feature type="region of interest" description="Disordered" evidence="2">
    <location>
        <begin position="363"/>
        <end position="453"/>
    </location>
</feature>
<organism evidence="5 6">
    <name type="scientific">Candidatus Salinicoccus stercoripullorum</name>
    <dbReference type="NCBI Taxonomy" id="2838756"/>
    <lineage>
        <taxon>Bacteria</taxon>
        <taxon>Bacillati</taxon>
        <taxon>Bacillota</taxon>
        <taxon>Bacilli</taxon>
        <taxon>Bacillales</taxon>
        <taxon>Staphylococcaceae</taxon>
        <taxon>Salinicoccus</taxon>
    </lineage>
</organism>
<protein>
    <submittedName>
        <fullName evidence="5">LCP family protein</fullName>
    </submittedName>
</protein>
<gene>
    <name evidence="5" type="ORF">H9891_04800</name>
</gene>
<evidence type="ECO:0000256" key="1">
    <source>
        <dbReference type="ARBA" id="ARBA00006068"/>
    </source>
</evidence>
<dbReference type="PANTHER" id="PTHR33392">
    <property type="entry name" value="POLYISOPRENYL-TEICHOIC ACID--PEPTIDOGLYCAN TEICHOIC ACID TRANSFERASE TAGU"/>
    <property type="match status" value="1"/>
</dbReference>
<keyword evidence="3" id="KW-0472">Membrane</keyword>
<keyword evidence="3" id="KW-0812">Transmembrane</keyword>
<dbReference type="Proteomes" id="UP000823989">
    <property type="component" value="Unassembled WGS sequence"/>
</dbReference>
<evidence type="ECO:0000259" key="4">
    <source>
        <dbReference type="Pfam" id="PF03816"/>
    </source>
</evidence>
<reference evidence="5" key="2">
    <citation type="submission" date="2021-04" db="EMBL/GenBank/DDBJ databases">
        <authorList>
            <person name="Gilroy R."/>
        </authorList>
    </citation>
    <scope>NUCLEOTIDE SEQUENCE</scope>
    <source>
        <strain evidence="5">ChiHjej13B12-752</strain>
    </source>
</reference>
<feature type="compositionally biased region" description="Acidic residues" evidence="2">
    <location>
        <begin position="372"/>
        <end position="384"/>
    </location>
</feature>
<proteinExistence type="inferred from homology"/>
<sequence length="453" mass="50870">MKKFLYGVIILLVIALIVIGVYLFNLFNAFQSGVNSSFEGTDREGSELREEDIDPSMDSFTVLILGVDENEARSEKNDMDTDDFRTDTMMLATFDKDADEVKLTSIPRDTLTYFPEQNYFDKITHAHREGGPDNSMAAVESLLNVPVDFYVRVNMSAVVDVVDAVGGVEFDVPFDMKEPNSNDDGYTELEEGKQKLDGEEALAVVRSRRVDTDLGRGQRQLEMVEAILSRAKSTGALTKLDDLIKVVADNTKHNMEAKTIRSLAAYYSTNELEFNSTQVRGSDYWNPGNGAYFYWANEEHLYTISKTLRETLGLEEPEPYDLINVRLMDYITPYQYVEDYYLEEFEPEEPPYFMQEGYELQFGDGFDIPESTPEESIEGEDDPESVPGGGQNAEEPSEEPAGETAPEESTEQYDDGSGENYDQGGRLDEQPPQEGYNGGTDGPEGENRSYNGV</sequence>
<feature type="transmembrane region" description="Helical" evidence="3">
    <location>
        <begin position="5"/>
        <end position="27"/>
    </location>
</feature>
<comment type="similarity">
    <text evidence="1">Belongs to the LytR/CpsA/Psr (LCP) family.</text>
</comment>
<evidence type="ECO:0000256" key="3">
    <source>
        <dbReference type="SAM" id="Phobius"/>
    </source>
</evidence>
<dbReference type="Pfam" id="PF03816">
    <property type="entry name" value="LytR_cpsA_psr"/>
    <property type="match status" value="1"/>
</dbReference>
<evidence type="ECO:0000313" key="6">
    <source>
        <dbReference type="Proteomes" id="UP000823989"/>
    </source>
</evidence>
<dbReference type="Gene3D" id="3.40.630.190">
    <property type="entry name" value="LCP protein"/>
    <property type="match status" value="1"/>
</dbReference>
<reference evidence="5" key="1">
    <citation type="journal article" date="2021" name="PeerJ">
        <title>Extensive microbial diversity within the chicken gut microbiome revealed by metagenomics and culture.</title>
        <authorList>
            <person name="Gilroy R."/>
            <person name="Ravi A."/>
            <person name="Getino M."/>
            <person name="Pursley I."/>
            <person name="Horton D.L."/>
            <person name="Alikhan N.F."/>
            <person name="Baker D."/>
            <person name="Gharbi K."/>
            <person name="Hall N."/>
            <person name="Watson M."/>
            <person name="Adriaenssens E.M."/>
            <person name="Foster-Nyarko E."/>
            <person name="Jarju S."/>
            <person name="Secka A."/>
            <person name="Antonio M."/>
            <person name="Oren A."/>
            <person name="Chaudhuri R.R."/>
            <person name="La Ragione R."/>
            <person name="Hildebrand F."/>
            <person name="Pallen M.J."/>
        </authorList>
    </citation>
    <scope>NUCLEOTIDE SEQUENCE</scope>
    <source>
        <strain evidence="5">ChiHjej13B12-752</strain>
    </source>
</reference>
<dbReference type="EMBL" id="DXHR01000018">
    <property type="protein sequence ID" value="HIW12461.1"/>
    <property type="molecule type" value="Genomic_DNA"/>
</dbReference>
<accession>A0A9D1QI57</accession>
<dbReference type="InterPro" id="IPR050922">
    <property type="entry name" value="LytR/CpsA/Psr_CW_biosynth"/>
</dbReference>
<evidence type="ECO:0000313" key="5">
    <source>
        <dbReference type="EMBL" id="HIW12461.1"/>
    </source>
</evidence>
<feature type="compositionally biased region" description="Acidic residues" evidence="2">
    <location>
        <begin position="395"/>
        <end position="417"/>
    </location>
</feature>